<evidence type="ECO:0000313" key="2">
    <source>
        <dbReference type="Proteomes" id="UP001150062"/>
    </source>
</evidence>
<name>A0ABQ8Z2T5_9EUKA</name>
<comment type="caution">
    <text evidence="1">The sequence shown here is derived from an EMBL/GenBank/DDBJ whole genome shotgun (WGS) entry which is preliminary data.</text>
</comment>
<keyword evidence="2" id="KW-1185">Reference proteome</keyword>
<organism evidence="1 2">
    <name type="scientific">Anaeramoeba flamelloides</name>
    <dbReference type="NCBI Taxonomy" id="1746091"/>
    <lineage>
        <taxon>Eukaryota</taxon>
        <taxon>Metamonada</taxon>
        <taxon>Anaeramoebidae</taxon>
        <taxon>Anaeramoeba</taxon>
    </lineage>
</organism>
<dbReference type="EMBL" id="JAOAOG010000067">
    <property type="protein sequence ID" value="KAJ6251213.1"/>
    <property type="molecule type" value="Genomic_DNA"/>
</dbReference>
<gene>
    <name evidence="1" type="ORF">M0813_15302</name>
</gene>
<dbReference type="Proteomes" id="UP001150062">
    <property type="component" value="Unassembled WGS sequence"/>
</dbReference>
<evidence type="ECO:0000313" key="1">
    <source>
        <dbReference type="EMBL" id="KAJ6251213.1"/>
    </source>
</evidence>
<protein>
    <submittedName>
        <fullName evidence="1">N-acetyltransferase eco</fullName>
    </submittedName>
</protein>
<reference evidence="1" key="1">
    <citation type="submission" date="2022-08" db="EMBL/GenBank/DDBJ databases">
        <title>Novel sulfate-reducing endosymbionts in the free-living metamonad Anaeramoeba.</title>
        <authorList>
            <person name="Jerlstrom-Hultqvist J."/>
            <person name="Cepicka I."/>
            <person name="Gallot-Lavallee L."/>
            <person name="Salas-Leiva D."/>
            <person name="Curtis B.A."/>
            <person name="Zahonova K."/>
            <person name="Pipaliya S."/>
            <person name="Dacks J."/>
            <person name="Roger A.J."/>
        </authorList>
    </citation>
    <scope>NUCLEOTIDE SEQUENCE</scope>
    <source>
        <strain evidence="1">Schooner1</strain>
    </source>
</reference>
<sequence>MKFYGDYKALNYAMGRVNNEGYYNCPFCTAIGDRNNTSVYYDSIFSDDSESLDSDTDSDFDFKTGPTYLHDKSIKKIKEKEEHNEKEKRDNANFFKLFDKYKQKSTEKIITNTDLKKFDCTRISNFNLKKNLDKSQFEIINLQIEKKLTKGVVDRFLKILYDTVERSPNLNTLYRSERTLLTNCWKEFEFCHFDSPVLKQKNNPQKNIKGDFEIKTPVIKLSQSIRQFLSVDRFSNLFSKKIENGTSPNKRNFKAQQFTSFQNYQETVLDNCEEDEIPICISFYYDHHYCNNKISIGGLYFLIENIPVCWRSRKETIFLITNLMKPLDIYSIFKDLNIIEDIQNLQKGFIFNNKKYKLFIMKFYGDYKALNYAMGRVNNEGYYNCPFCTAKGDRNSKIFGESPYLDPENSKIKRKKEDYFNIQNILSAGVKKDIDSICEEKNDKGVRFQICNPYLKYFNFDPTESFQFVIDPFHLLIIGIGRKVIKILKYNKKPIWEKILKRLKFLYQCKKFKNTKLLPFFFPKLDNFDDKKSGDEVFKLLQLLSILTENVLEKKNSKNTNDDESKKNEIKKKEIKKKTQRKRSYHLFKNKNRKITKKIKKQKKTEKQKKKIVYDNSLSIYFSLFSKVLKNVYLITRTQEDNIQLDKLILDFFELHKKNFGSYYKQNFQPNLHRLFHLAESIKNNGGIFSCTLALERFHQNFKSKYYSTTNSEYNLLRFLTFNYLKNKFIQYKDIQENHIPFNKKIYKRGQKLINIIHNKHRFHVYEFVKIFDSEDIFYIKKIYVSKGIDPCIKIKLLPLKKRKEKWLTKNTFSIDYQNQKIIKINDLQKIVHMYKPFKVDKSKELNVKKLQEKIKLNNFWVLNDSYHSHQLLNLDFVYERYPEKKPIFNLEYFPPKNLTKKRKFKKIIITPNKKPEKIKQIQKKMKPNVQDPIKSNKKNMKTIKPFNLKRDIKKIDFNILLKILNDDQFYNDYSQSDQVILKLNLNKEYRFFAKHLTLNFNDFYRLTHNQYLSDDIINLMIYQKKT</sequence>
<accession>A0ABQ8Z2T5</accession>
<proteinExistence type="predicted"/>